<accession>A0AA35Z085</accession>
<sequence>MKDLFDKEDIDDDSVVDMMCTFEAAISQPKDKYEKGDGIQDEMDTILQSIFHANDDKGVEDGEPNLTKTLDEVGDGMDAILKHTYKKSQSDNEVVVKH</sequence>
<gene>
    <name evidence="1" type="ORF">LSALG_LOCUS22881</name>
</gene>
<reference evidence="1" key="1">
    <citation type="submission" date="2023-04" db="EMBL/GenBank/DDBJ databases">
        <authorList>
            <person name="Vijverberg K."/>
            <person name="Xiong W."/>
            <person name="Schranz E."/>
        </authorList>
    </citation>
    <scope>NUCLEOTIDE SEQUENCE</scope>
</reference>
<keyword evidence="2" id="KW-1185">Reference proteome</keyword>
<dbReference type="AlphaFoldDB" id="A0AA35Z085"/>
<evidence type="ECO:0000313" key="1">
    <source>
        <dbReference type="EMBL" id="CAI9283278.1"/>
    </source>
</evidence>
<dbReference type="Proteomes" id="UP001177003">
    <property type="component" value="Chromosome 4"/>
</dbReference>
<name>A0AA35Z085_LACSI</name>
<evidence type="ECO:0000313" key="2">
    <source>
        <dbReference type="Proteomes" id="UP001177003"/>
    </source>
</evidence>
<dbReference type="EMBL" id="OX465080">
    <property type="protein sequence ID" value="CAI9283278.1"/>
    <property type="molecule type" value="Genomic_DNA"/>
</dbReference>
<protein>
    <submittedName>
        <fullName evidence="1">Uncharacterized protein</fullName>
    </submittedName>
</protein>
<proteinExistence type="predicted"/>
<organism evidence="1 2">
    <name type="scientific">Lactuca saligna</name>
    <name type="common">Willowleaf lettuce</name>
    <dbReference type="NCBI Taxonomy" id="75948"/>
    <lineage>
        <taxon>Eukaryota</taxon>
        <taxon>Viridiplantae</taxon>
        <taxon>Streptophyta</taxon>
        <taxon>Embryophyta</taxon>
        <taxon>Tracheophyta</taxon>
        <taxon>Spermatophyta</taxon>
        <taxon>Magnoliopsida</taxon>
        <taxon>eudicotyledons</taxon>
        <taxon>Gunneridae</taxon>
        <taxon>Pentapetalae</taxon>
        <taxon>asterids</taxon>
        <taxon>campanulids</taxon>
        <taxon>Asterales</taxon>
        <taxon>Asteraceae</taxon>
        <taxon>Cichorioideae</taxon>
        <taxon>Cichorieae</taxon>
        <taxon>Lactucinae</taxon>
        <taxon>Lactuca</taxon>
    </lineage>
</organism>